<evidence type="ECO:0000313" key="3">
    <source>
        <dbReference type="Proteomes" id="UP000182888"/>
    </source>
</evidence>
<evidence type="ECO:0008006" key="4">
    <source>
        <dbReference type="Google" id="ProtNLM"/>
    </source>
</evidence>
<dbReference type="Proteomes" id="UP000182888">
    <property type="component" value="Unassembled WGS sequence"/>
</dbReference>
<proteinExistence type="predicted"/>
<organism evidence="2 3">
    <name type="scientific">Mesorhizobium plurifarium</name>
    <dbReference type="NCBI Taxonomy" id="69974"/>
    <lineage>
        <taxon>Bacteria</taxon>
        <taxon>Pseudomonadati</taxon>
        <taxon>Pseudomonadota</taxon>
        <taxon>Alphaproteobacteria</taxon>
        <taxon>Hyphomicrobiales</taxon>
        <taxon>Phyllobacteriaceae</taxon>
        <taxon>Mesorhizobium</taxon>
    </lineage>
</organism>
<name>A0A0K2W3Z0_MESPL</name>
<keyword evidence="1" id="KW-1133">Transmembrane helix</keyword>
<dbReference type="AlphaFoldDB" id="A0A0K2W3Z0"/>
<gene>
    <name evidence="2" type="ORF">MPL1032_310005</name>
</gene>
<reference evidence="3" key="1">
    <citation type="submission" date="2014-08" db="EMBL/GenBank/DDBJ databases">
        <authorList>
            <person name="Edwards T."/>
        </authorList>
    </citation>
    <scope>NUCLEOTIDE SEQUENCE [LARGE SCALE GENOMIC DNA]</scope>
</reference>
<accession>A0A0K2W3Z0</accession>
<keyword evidence="1" id="KW-0812">Transmembrane</keyword>
<keyword evidence="1" id="KW-0472">Membrane</keyword>
<sequence length="125" mass="13055">MRVLLVIIGIYQAANGIVMLTVPEIWYSAVPGVPETGPANIHFIRDIGLAFLAAGAALLMASRRPDDGRLIASATIFLGGHAIYHLVGMAHGTTPAAAARDIMLIVVPALLPLTAPRPGNAKARI</sequence>
<feature type="transmembrane region" description="Helical" evidence="1">
    <location>
        <begin position="70"/>
        <end position="91"/>
    </location>
</feature>
<feature type="transmembrane region" description="Helical" evidence="1">
    <location>
        <begin position="97"/>
        <end position="115"/>
    </location>
</feature>
<evidence type="ECO:0000256" key="1">
    <source>
        <dbReference type="SAM" id="Phobius"/>
    </source>
</evidence>
<evidence type="ECO:0000313" key="2">
    <source>
        <dbReference type="EMBL" id="CDX60942.1"/>
    </source>
</evidence>
<feature type="transmembrane region" description="Helical" evidence="1">
    <location>
        <begin position="40"/>
        <end position="61"/>
    </location>
</feature>
<dbReference type="EMBL" id="CCND01000025">
    <property type="protein sequence ID" value="CDX60942.1"/>
    <property type="molecule type" value="Genomic_DNA"/>
</dbReference>
<protein>
    <recommendedName>
        <fullName evidence="4">DoxX family protein</fullName>
    </recommendedName>
</protein>